<organism evidence="2">
    <name type="scientific">Drosophila persimilis</name>
    <name type="common">Fruit fly</name>
    <dbReference type="NCBI Taxonomy" id="7234"/>
    <lineage>
        <taxon>Eukaryota</taxon>
        <taxon>Metazoa</taxon>
        <taxon>Ecdysozoa</taxon>
        <taxon>Arthropoda</taxon>
        <taxon>Hexapoda</taxon>
        <taxon>Insecta</taxon>
        <taxon>Pterygota</taxon>
        <taxon>Neoptera</taxon>
        <taxon>Endopterygota</taxon>
        <taxon>Diptera</taxon>
        <taxon>Brachycera</taxon>
        <taxon>Muscomorpha</taxon>
        <taxon>Ephydroidea</taxon>
        <taxon>Drosophilidae</taxon>
        <taxon>Drosophila</taxon>
        <taxon>Sophophora</taxon>
    </lineage>
</organism>
<dbReference type="HOGENOM" id="CLU_1082859_0_0_1"/>
<proteinExistence type="predicted"/>
<evidence type="ECO:0000313" key="1">
    <source>
        <dbReference type="EMBL" id="EDW29577.1"/>
    </source>
</evidence>
<accession>B4H000</accession>
<protein>
    <submittedName>
        <fullName evidence="1">GL22892</fullName>
    </submittedName>
</protein>
<sequence length="257" mass="29647">MGEKEANKKKLNAAHLQAGQILRKLQVTSESLHMSMEKFKKIDHLIGELETHLRQLKADFNRRLKHNGSKVTRICLAQHQDAIRRLKKQIADHKSHLQMEINSSSDQDPLEGNGKIIGQQEQIAKREADMKAINKILYGRRNEIDKSSLEIRSRQQEMQETIEAFSKSSTLLEEHHSDSLDINMEQSRNIDDRIAELEKGLQMQTDFLNNLCSQGWLNGIGLMAHSVNVYAIKRHNEVIKGIEKELNDLRRQKAMEK</sequence>
<evidence type="ECO:0000313" key="2">
    <source>
        <dbReference type="Proteomes" id="UP000008744"/>
    </source>
</evidence>
<dbReference type="OMA" id="KVTRICL"/>
<keyword evidence="2" id="KW-1185">Reference proteome</keyword>
<name>B4H000_DROPE</name>
<dbReference type="EMBL" id="CH479199">
    <property type="protein sequence ID" value="EDW29577.1"/>
    <property type="molecule type" value="Genomic_DNA"/>
</dbReference>
<gene>
    <name evidence="1" type="primary">Dper\GL22892</name>
    <name evidence="1" type="ORF">Dper_GL22892</name>
</gene>
<dbReference type="AlphaFoldDB" id="B4H000"/>
<dbReference type="Proteomes" id="UP000008744">
    <property type="component" value="Unassembled WGS sequence"/>
</dbReference>
<reference evidence="1 2" key="1">
    <citation type="journal article" date="2007" name="Nature">
        <title>Evolution of genes and genomes on the Drosophila phylogeny.</title>
        <authorList>
            <consortium name="Drosophila 12 Genomes Consortium"/>
            <person name="Clark A.G."/>
            <person name="Eisen M.B."/>
            <person name="Smith D.R."/>
            <person name="Bergman C.M."/>
            <person name="Oliver B."/>
            <person name="Markow T.A."/>
            <person name="Kaufman T.C."/>
            <person name="Kellis M."/>
            <person name="Gelbart W."/>
            <person name="Iyer V.N."/>
            <person name="Pollard D.A."/>
            <person name="Sackton T.B."/>
            <person name="Larracuente A.M."/>
            <person name="Singh N.D."/>
            <person name="Abad J.P."/>
            <person name="Abt D.N."/>
            <person name="Adryan B."/>
            <person name="Aguade M."/>
            <person name="Akashi H."/>
            <person name="Anderson W.W."/>
            <person name="Aquadro C.F."/>
            <person name="Ardell D.H."/>
            <person name="Arguello R."/>
            <person name="Artieri C.G."/>
            <person name="Barbash D.A."/>
            <person name="Barker D."/>
            <person name="Barsanti P."/>
            <person name="Batterham P."/>
            <person name="Batzoglou S."/>
            <person name="Begun D."/>
            <person name="Bhutkar A."/>
            <person name="Blanco E."/>
            <person name="Bosak S.A."/>
            <person name="Bradley R.K."/>
            <person name="Brand A.D."/>
            <person name="Brent M.R."/>
            <person name="Brooks A.N."/>
            <person name="Brown R.H."/>
            <person name="Butlin R.K."/>
            <person name="Caggese C."/>
            <person name="Calvi B.R."/>
            <person name="Bernardo de Carvalho A."/>
            <person name="Caspi A."/>
            <person name="Castrezana S."/>
            <person name="Celniker S.E."/>
            <person name="Chang J.L."/>
            <person name="Chapple C."/>
            <person name="Chatterji S."/>
            <person name="Chinwalla A."/>
            <person name="Civetta A."/>
            <person name="Clifton S.W."/>
            <person name="Comeron J.M."/>
            <person name="Costello J.C."/>
            <person name="Coyne J.A."/>
            <person name="Daub J."/>
            <person name="David R.G."/>
            <person name="Delcher A.L."/>
            <person name="Delehaunty K."/>
            <person name="Do C.B."/>
            <person name="Ebling H."/>
            <person name="Edwards K."/>
            <person name="Eickbush T."/>
            <person name="Evans J.D."/>
            <person name="Filipski A."/>
            <person name="Findeiss S."/>
            <person name="Freyhult E."/>
            <person name="Fulton L."/>
            <person name="Fulton R."/>
            <person name="Garcia A.C."/>
            <person name="Gardiner A."/>
            <person name="Garfield D.A."/>
            <person name="Garvin B.E."/>
            <person name="Gibson G."/>
            <person name="Gilbert D."/>
            <person name="Gnerre S."/>
            <person name="Godfrey J."/>
            <person name="Good R."/>
            <person name="Gotea V."/>
            <person name="Gravely B."/>
            <person name="Greenberg A.J."/>
            <person name="Griffiths-Jones S."/>
            <person name="Gross S."/>
            <person name="Guigo R."/>
            <person name="Gustafson E.A."/>
            <person name="Haerty W."/>
            <person name="Hahn M.W."/>
            <person name="Halligan D.L."/>
            <person name="Halpern A.L."/>
            <person name="Halter G.M."/>
            <person name="Han M.V."/>
            <person name="Heger A."/>
            <person name="Hillier L."/>
            <person name="Hinrichs A.S."/>
            <person name="Holmes I."/>
            <person name="Hoskins R.A."/>
            <person name="Hubisz M.J."/>
            <person name="Hultmark D."/>
            <person name="Huntley M.A."/>
            <person name="Jaffe D.B."/>
            <person name="Jagadeeshan S."/>
            <person name="Jeck W.R."/>
            <person name="Johnson J."/>
            <person name="Jones C.D."/>
            <person name="Jordan W.C."/>
            <person name="Karpen G.H."/>
            <person name="Kataoka E."/>
            <person name="Keightley P.D."/>
            <person name="Kheradpour P."/>
            <person name="Kirkness E.F."/>
            <person name="Koerich L.B."/>
            <person name="Kristiansen K."/>
            <person name="Kudrna D."/>
            <person name="Kulathinal R.J."/>
            <person name="Kumar S."/>
            <person name="Kwok R."/>
            <person name="Lander E."/>
            <person name="Langley C.H."/>
            <person name="Lapoint R."/>
            <person name="Lazzaro B.P."/>
            <person name="Lee S.J."/>
            <person name="Levesque L."/>
            <person name="Li R."/>
            <person name="Lin C.F."/>
            <person name="Lin M.F."/>
            <person name="Lindblad-Toh K."/>
            <person name="Llopart A."/>
            <person name="Long M."/>
            <person name="Low L."/>
            <person name="Lozovsky E."/>
            <person name="Lu J."/>
            <person name="Luo M."/>
            <person name="Machado C.A."/>
            <person name="Makalowski W."/>
            <person name="Marzo M."/>
            <person name="Matsuda M."/>
            <person name="Matzkin L."/>
            <person name="McAllister B."/>
            <person name="McBride C.S."/>
            <person name="McKernan B."/>
            <person name="McKernan K."/>
            <person name="Mendez-Lago M."/>
            <person name="Minx P."/>
            <person name="Mollenhauer M.U."/>
            <person name="Montooth K."/>
            <person name="Mount S.M."/>
            <person name="Mu X."/>
            <person name="Myers E."/>
            <person name="Negre B."/>
            <person name="Newfeld S."/>
            <person name="Nielsen R."/>
            <person name="Noor M.A."/>
            <person name="O'Grady P."/>
            <person name="Pachter L."/>
            <person name="Papaceit M."/>
            <person name="Parisi M.J."/>
            <person name="Parisi M."/>
            <person name="Parts L."/>
            <person name="Pedersen J.S."/>
            <person name="Pesole G."/>
            <person name="Phillippy A.M."/>
            <person name="Ponting C.P."/>
            <person name="Pop M."/>
            <person name="Porcelli D."/>
            <person name="Powell J.R."/>
            <person name="Prohaska S."/>
            <person name="Pruitt K."/>
            <person name="Puig M."/>
            <person name="Quesneville H."/>
            <person name="Ram K.R."/>
            <person name="Rand D."/>
            <person name="Rasmussen M.D."/>
            <person name="Reed L.K."/>
            <person name="Reenan R."/>
            <person name="Reily A."/>
            <person name="Remington K.A."/>
            <person name="Rieger T.T."/>
            <person name="Ritchie M.G."/>
            <person name="Robin C."/>
            <person name="Rogers Y.H."/>
            <person name="Rohde C."/>
            <person name="Rozas J."/>
            <person name="Rubenfield M.J."/>
            <person name="Ruiz A."/>
            <person name="Russo S."/>
            <person name="Salzberg S.L."/>
            <person name="Sanchez-Gracia A."/>
            <person name="Saranga D.J."/>
            <person name="Sato H."/>
            <person name="Schaeffer S.W."/>
            <person name="Schatz M.C."/>
            <person name="Schlenke T."/>
            <person name="Schwartz R."/>
            <person name="Segarra C."/>
            <person name="Singh R.S."/>
            <person name="Sirot L."/>
            <person name="Sirota M."/>
            <person name="Sisneros N.B."/>
            <person name="Smith C.D."/>
            <person name="Smith T.F."/>
            <person name="Spieth J."/>
            <person name="Stage D.E."/>
            <person name="Stark A."/>
            <person name="Stephan W."/>
            <person name="Strausberg R.L."/>
            <person name="Strempel S."/>
            <person name="Sturgill D."/>
            <person name="Sutton G."/>
            <person name="Sutton G.G."/>
            <person name="Tao W."/>
            <person name="Teichmann S."/>
            <person name="Tobari Y.N."/>
            <person name="Tomimura Y."/>
            <person name="Tsolas J.M."/>
            <person name="Valente V.L."/>
            <person name="Venter E."/>
            <person name="Venter J.C."/>
            <person name="Vicario S."/>
            <person name="Vieira F.G."/>
            <person name="Vilella A.J."/>
            <person name="Villasante A."/>
            <person name="Walenz B."/>
            <person name="Wang J."/>
            <person name="Wasserman M."/>
            <person name="Watts T."/>
            <person name="Wilson D."/>
            <person name="Wilson R.K."/>
            <person name="Wing R.A."/>
            <person name="Wolfner M.F."/>
            <person name="Wong A."/>
            <person name="Wong G.K."/>
            <person name="Wu C.I."/>
            <person name="Wu G."/>
            <person name="Yamamoto D."/>
            <person name="Yang H.P."/>
            <person name="Yang S.P."/>
            <person name="Yorke J.A."/>
            <person name="Yoshida K."/>
            <person name="Zdobnov E."/>
            <person name="Zhang P."/>
            <person name="Zhang Y."/>
            <person name="Zimin A.V."/>
            <person name="Baldwin J."/>
            <person name="Abdouelleil A."/>
            <person name="Abdulkadir J."/>
            <person name="Abebe A."/>
            <person name="Abera B."/>
            <person name="Abreu J."/>
            <person name="Acer S.C."/>
            <person name="Aftuck L."/>
            <person name="Alexander A."/>
            <person name="An P."/>
            <person name="Anderson E."/>
            <person name="Anderson S."/>
            <person name="Arachi H."/>
            <person name="Azer M."/>
            <person name="Bachantsang P."/>
            <person name="Barry A."/>
            <person name="Bayul T."/>
            <person name="Berlin A."/>
            <person name="Bessette D."/>
            <person name="Bloom T."/>
            <person name="Blye J."/>
            <person name="Boguslavskiy L."/>
            <person name="Bonnet C."/>
            <person name="Boukhgalter B."/>
            <person name="Bourzgui I."/>
            <person name="Brown A."/>
            <person name="Cahill P."/>
            <person name="Channer S."/>
            <person name="Cheshatsang Y."/>
            <person name="Chuda L."/>
            <person name="Citroen M."/>
            <person name="Collymore A."/>
            <person name="Cooke P."/>
            <person name="Costello M."/>
            <person name="D'Aco K."/>
            <person name="Daza R."/>
            <person name="De Haan G."/>
            <person name="DeGray S."/>
            <person name="DeMaso C."/>
            <person name="Dhargay N."/>
            <person name="Dooley K."/>
            <person name="Dooley E."/>
            <person name="Doricent M."/>
            <person name="Dorje P."/>
            <person name="Dorjee K."/>
            <person name="Dupes A."/>
            <person name="Elong R."/>
            <person name="Falk J."/>
            <person name="Farina A."/>
            <person name="Faro S."/>
            <person name="Ferguson D."/>
            <person name="Fisher S."/>
            <person name="Foley C.D."/>
            <person name="Franke A."/>
            <person name="Friedrich D."/>
            <person name="Gadbois L."/>
            <person name="Gearin G."/>
            <person name="Gearin C.R."/>
            <person name="Giannoukos G."/>
            <person name="Goode T."/>
            <person name="Graham J."/>
            <person name="Grandbois E."/>
            <person name="Grewal S."/>
            <person name="Gyaltsen K."/>
            <person name="Hafez N."/>
            <person name="Hagos B."/>
            <person name="Hall J."/>
            <person name="Henson C."/>
            <person name="Hollinger A."/>
            <person name="Honan T."/>
            <person name="Huard M.D."/>
            <person name="Hughes L."/>
            <person name="Hurhula B."/>
            <person name="Husby M.E."/>
            <person name="Kamat A."/>
            <person name="Kanga B."/>
            <person name="Kashin S."/>
            <person name="Khazanovich D."/>
            <person name="Kisner P."/>
            <person name="Lance K."/>
            <person name="Lara M."/>
            <person name="Lee W."/>
            <person name="Lennon N."/>
            <person name="Letendre F."/>
            <person name="LeVine R."/>
            <person name="Lipovsky A."/>
            <person name="Liu X."/>
            <person name="Liu J."/>
            <person name="Liu S."/>
            <person name="Lokyitsang T."/>
            <person name="Lokyitsang Y."/>
            <person name="Lubonja R."/>
            <person name="Lui A."/>
            <person name="MacDonald P."/>
            <person name="Magnisalis V."/>
            <person name="Maru K."/>
            <person name="Matthews C."/>
            <person name="McCusker W."/>
            <person name="McDonough S."/>
            <person name="Mehta T."/>
            <person name="Meldrim J."/>
            <person name="Meneus L."/>
            <person name="Mihai O."/>
            <person name="Mihalev A."/>
            <person name="Mihova T."/>
            <person name="Mittelman R."/>
            <person name="Mlenga V."/>
            <person name="Montmayeur A."/>
            <person name="Mulrain L."/>
            <person name="Navidi A."/>
            <person name="Naylor J."/>
            <person name="Negash T."/>
            <person name="Nguyen T."/>
            <person name="Nguyen N."/>
            <person name="Nicol R."/>
            <person name="Norbu C."/>
            <person name="Norbu N."/>
            <person name="Novod N."/>
            <person name="O'Neill B."/>
            <person name="Osman S."/>
            <person name="Markiewicz E."/>
            <person name="Oyono O.L."/>
            <person name="Patti C."/>
            <person name="Phunkhang P."/>
            <person name="Pierre F."/>
            <person name="Priest M."/>
            <person name="Raghuraman S."/>
            <person name="Rege F."/>
            <person name="Reyes R."/>
            <person name="Rise C."/>
            <person name="Rogov P."/>
            <person name="Ross K."/>
            <person name="Ryan E."/>
            <person name="Settipalli S."/>
            <person name="Shea T."/>
            <person name="Sherpa N."/>
            <person name="Shi L."/>
            <person name="Shih D."/>
            <person name="Sparrow T."/>
            <person name="Spaulding J."/>
            <person name="Stalker J."/>
            <person name="Stange-Thomann N."/>
            <person name="Stavropoulos S."/>
            <person name="Stone C."/>
            <person name="Strader C."/>
            <person name="Tesfaye S."/>
            <person name="Thomson T."/>
            <person name="Thoulutsang Y."/>
            <person name="Thoulutsang D."/>
            <person name="Topham K."/>
            <person name="Topping I."/>
            <person name="Tsamla T."/>
            <person name="Vassiliev H."/>
            <person name="Vo A."/>
            <person name="Wangchuk T."/>
            <person name="Wangdi T."/>
            <person name="Weiand M."/>
            <person name="Wilkinson J."/>
            <person name="Wilson A."/>
            <person name="Yadav S."/>
            <person name="Young G."/>
            <person name="Yu Q."/>
            <person name="Zembek L."/>
            <person name="Zhong D."/>
            <person name="Zimmer A."/>
            <person name="Zwirko Z."/>
            <person name="Jaffe D.B."/>
            <person name="Alvarez P."/>
            <person name="Brockman W."/>
            <person name="Butler J."/>
            <person name="Chin C."/>
            <person name="Gnerre S."/>
            <person name="Grabherr M."/>
            <person name="Kleber M."/>
            <person name="Mauceli E."/>
            <person name="MacCallum I."/>
        </authorList>
    </citation>
    <scope>NUCLEOTIDE SEQUENCE [LARGE SCALE GENOMIC DNA]</scope>
    <source>
        <strain evidence="2">MSH-3 / Tucson 14011-0111.49</strain>
    </source>
</reference>